<gene>
    <name evidence="4" type="primary">CUNH9orf152</name>
</gene>
<keyword evidence="3" id="KW-1185">Reference proteome</keyword>
<dbReference type="GeneID" id="103268589"/>
<dbReference type="OrthoDB" id="9935880at2759"/>
<dbReference type="PANTHER" id="PTHR36290">
    <property type="entry name" value="RIKEN CDNA D630039A03 GENE"/>
    <property type="match status" value="1"/>
</dbReference>
<dbReference type="RefSeq" id="XP_008064367.1">
    <property type="nucleotide sequence ID" value="XM_008066176.1"/>
</dbReference>
<feature type="region of interest" description="Disordered" evidence="1">
    <location>
        <begin position="201"/>
        <end position="220"/>
    </location>
</feature>
<dbReference type="AlphaFoldDB" id="A0A1U7UGE3"/>
<dbReference type="KEGG" id="csyr:103268589"/>
<evidence type="ECO:0000256" key="1">
    <source>
        <dbReference type="SAM" id="MobiDB-lite"/>
    </source>
</evidence>
<accession>A0A1U7UGE3</accession>
<sequence>MKRLSCPCPALPYFWQLGSHFMAESSGTQAPGKGAPLSIRVLRAQYEGLRRQQRTQAHLLVLPRGGNTSVPAESMISTVWINKERRSSLSLGEADPEVEGMLDEAARGCLQESPWRTHLEMHCLVQTFPQETHHQVEHEGKLVESDQRLPPEGDTGLFENNQITQRGVKLPEEAQHQCQLGNTQTNAVGSALKFSIQCPSSIKNPHRSGKPGHYPFPQRKTPRISQAARNLGLYGPV</sequence>
<dbReference type="CTD" id="113419493"/>
<proteinExistence type="predicted"/>
<evidence type="ECO:0000313" key="4">
    <source>
        <dbReference type="RefSeq" id="XP_008064367.1"/>
    </source>
</evidence>
<name>A0A1U7UGE3_CARSF</name>
<dbReference type="Proteomes" id="UP000189704">
    <property type="component" value="Unplaced"/>
</dbReference>
<protein>
    <submittedName>
        <fullName evidence="4">Uncharacterized protein C9orf152 homolog</fullName>
    </submittedName>
</protein>
<dbReference type="PANTHER" id="PTHR36290:SF1">
    <property type="entry name" value="RIKEN CDNA D630039A03 GENE"/>
    <property type="match status" value="1"/>
</dbReference>
<organism evidence="3 4">
    <name type="scientific">Carlito syrichta</name>
    <name type="common">Philippine tarsier</name>
    <name type="synonym">Tarsius syrichta</name>
    <dbReference type="NCBI Taxonomy" id="1868482"/>
    <lineage>
        <taxon>Eukaryota</taxon>
        <taxon>Metazoa</taxon>
        <taxon>Chordata</taxon>
        <taxon>Craniata</taxon>
        <taxon>Vertebrata</taxon>
        <taxon>Euteleostomi</taxon>
        <taxon>Mammalia</taxon>
        <taxon>Eutheria</taxon>
        <taxon>Euarchontoglires</taxon>
        <taxon>Primates</taxon>
        <taxon>Haplorrhini</taxon>
        <taxon>Tarsiiformes</taxon>
        <taxon>Tarsiidae</taxon>
        <taxon>Carlito</taxon>
    </lineage>
</organism>
<reference evidence="4" key="1">
    <citation type="submission" date="2025-08" db="UniProtKB">
        <authorList>
            <consortium name="RefSeq"/>
        </authorList>
    </citation>
    <scope>IDENTIFICATION</scope>
</reference>
<dbReference type="OMA" id="MVNAVWI"/>
<feature type="domain" description="TBC1" evidence="2">
    <location>
        <begin position="39"/>
        <end position="152"/>
    </location>
</feature>
<dbReference type="Pfam" id="PF15733">
    <property type="entry name" value="DUF4682"/>
    <property type="match status" value="1"/>
</dbReference>
<evidence type="ECO:0000259" key="2">
    <source>
        <dbReference type="Pfam" id="PF15733"/>
    </source>
</evidence>
<evidence type="ECO:0000313" key="3">
    <source>
        <dbReference type="Proteomes" id="UP000189704"/>
    </source>
</evidence>
<dbReference type="InterPro" id="IPR032738">
    <property type="entry name" value="Tbc1d30_C"/>
</dbReference>